<dbReference type="Gene3D" id="1.10.167.10">
    <property type="entry name" value="Regulator of G-protein Signalling 4, domain 2"/>
    <property type="match status" value="1"/>
</dbReference>
<sequence length="189" mass="21669">MDAMQISTQRSMTTYDPNESDDQFCLPANAPQSDIVFGKKLNFKQMAYAIHEKYIREGSDWEINVSYRVRRSMAALFESEDVWMKNAPFDDAAMLYRLFNRCVVEMTSLIRSAFSRFKQTDSFMILQNKSKSLKSVSFEAHIPALGSIESVMEEDVKETEMHRDEDEAPDEALDINLTAMASKSDSVDE</sequence>
<dbReference type="EMBL" id="HBFI01000321">
    <property type="protein sequence ID" value="CAD8731352.1"/>
    <property type="molecule type" value="Transcribed_RNA"/>
</dbReference>
<proteinExistence type="predicted"/>
<gene>
    <name evidence="1" type="ORF">EMAR1385_LOCUS231</name>
</gene>
<name>A0A7S0TBH7_9EUKA</name>
<accession>A0A7S0TBH7</accession>
<dbReference type="SUPFAM" id="SSF48097">
    <property type="entry name" value="Regulator of G-protein signaling, RGS"/>
    <property type="match status" value="1"/>
</dbReference>
<organism evidence="1">
    <name type="scientific">Elphidium margaritaceum</name>
    <dbReference type="NCBI Taxonomy" id="933848"/>
    <lineage>
        <taxon>Eukaryota</taxon>
        <taxon>Sar</taxon>
        <taxon>Rhizaria</taxon>
        <taxon>Retaria</taxon>
        <taxon>Foraminifera</taxon>
        <taxon>Rotaliida</taxon>
        <taxon>Elphidiidae</taxon>
        <taxon>Elphidium</taxon>
    </lineage>
</organism>
<reference evidence="1" key="1">
    <citation type="submission" date="2021-01" db="EMBL/GenBank/DDBJ databases">
        <authorList>
            <person name="Corre E."/>
            <person name="Pelletier E."/>
            <person name="Niang G."/>
            <person name="Scheremetjew M."/>
            <person name="Finn R."/>
            <person name="Kale V."/>
            <person name="Holt S."/>
            <person name="Cochrane G."/>
            <person name="Meng A."/>
            <person name="Brown T."/>
            <person name="Cohen L."/>
        </authorList>
    </citation>
    <scope>NUCLEOTIDE SEQUENCE</scope>
</reference>
<evidence type="ECO:0000313" key="1">
    <source>
        <dbReference type="EMBL" id="CAD8731352.1"/>
    </source>
</evidence>
<protein>
    <submittedName>
        <fullName evidence="1">Uncharacterized protein</fullName>
    </submittedName>
</protein>
<dbReference type="AlphaFoldDB" id="A0A7S0TBH7"/>
<dbReference type="InterPro" id="IPR036305">
    <property type="entry name" value="RGS_sf"/>
</dbReference>
<dbReference type="InterPro" id="IPR044926">
    <property type="entry name" value="RGS_subdomain_2"/>
</dbReference>